<protein>
    <submittedName>
        <fullName evidence="1">Uncharacterized protein</fullName>
    </submittedName>
</protein>
<keyword evidence="2" id="KW-1185">Reference proteome</keyword>
<evidence type="ECO:0000313" key="2">
    <source>
        <dbReference type="Proteomes" id="UP000268093"/>
    </source>
</evidence>
<evidence type="ECO:0000313" key="1">
    <source>
        <dbReference type="EMBL" id="RUP47300.1"/>
    </source>
</evidence>
<name>A0A433D8V3_9FUNG</name>
<dbReference type="Proteomes" id="UP000268093">
    <property type="component" value="Unassembled WGS sequence"/>
</dbReference>
<reference evidence="1 2" key="1">
    <citation type="journal article" date="2018" name="New Phytol.">
        <title>Phylogenomics of Endogonaceae and evolution of mycorrhizas within Mucoromycota.</title>
        <authorList>
            <person name="Chang Y."/>
            <person name="Desiro A."/>
            <person name="Na H."/>
            <person name="Sandor L."/>
            <person name="Lipzen A."/>
            <person name="Clum A."/>
            <person name="Barry K."/>
            <person name="Grigoriev I.V."/>
            <person name="Martin F.M."/>
            <person name="Stajich J.E."/>
            <person name="Smith M.E."/>
            <person name="Bonito G."/>
            <person name="Spatafora J.W."/>
        </authorList>
    </citation>
    <scope>NUCLEOTIDE SEQUENCE [LARGE SCALE GENOMIC DNA]</scope>
    <source>
        <strain evidence="1 2">GMNB39</strain>
    </source>
</reference>
<proteinExistence type="predicted"/>
<organism evidence="1 2">
    <name type="scientific">Jimgerdemannia flammicorona</name>
    <dbReference type="NCBI Taxonomy" id="994334"/>
    <lineage>
        <taxon>Eukaryota</taxon>
        <taxon>Fungi</taxon>
        <taxon>Fungi incertae sedis</taxon>
        <taxon>Mucoromycota</taxon>
        <taxon>Mucoromycotina</taxon>
        <taxon>Endogonomycetes</taxon>
        <taxon>Endogonales</taxon>
        <taxon>Endogonaceae</taxon>
        <taxon>Jimgerdemannia</taxon>
    </lineage>
</organism>
<dbReference type="EMBL" id="RBNI01004702">
    <property type="protein sequence ID" value="RUP47300.1"/>
    <property type="molecule type" value="Genomic_DNA"/>
</dbReference>
<accession>A0A433D8V3</accession>
<sequence length="71" mass="8114">MTNSIAEPPAYAATGPPRNDDYEARFRRIMDTIVELQWVFEALPAHTAQYHGLQKQLAKEKNVLTQLNDKT</sequence>
<comment type="caution">
    <text evidence="1">The sequence shown here is derived from an EMBL/GenBank/DDBJ whole genome shotgun (WGS) entry which is preliminary data.</text>
</comment>
<gene>
    <name evidence="1" type="ORF">BC936DRAFT_145898</name>
</gene>